<name>A0A2T4Q0W4_STAWA</name>
<sequence length="126" mass="14845">MLYRFSHKTGSYGVSIKEDTGDDVLVQVEQVIKHPKQGDLHNPNESTGVFFHERKALSHYEKRYAKRSQLRDFNVEKMSYEDSLQQAISNLESQLKEKNDAHAKRSLQNLEQLKDDYTIQYKQNFH</sequence>
<dbReference type="Gene3D" id="2.30.30.430">
    <property type="entry name" value="Kinase associated protein B domain"/>
    <property type="match status" value="1"/>
</dbReference>
<protein>
    <submittedName>
        <fullName evidence="1">Kinase</fullName>
    </submittedName>
</protein>
<keyword evidence="1" id="KW-0418">Kinase</keyword>
<organism evidence="1 2">
    <name type="scientific">Staphylococcus warneri</name>
    <dbReference type="NCBI Taxonomy" id="1292"/>
    <lineage>
        <taxon>Bacteria</taxon>
        <taxon>Bacillati</taxon>
        <taxon>Bacillota</taxon>
        <taxon>Bacilli</taxon>
        <taxon>Bacillales</taxon>
        <taxon>Staphylococcaceae</taxon>
        <taxon>Staphylococcus</taxon>
    </lineage>
</organism>
<dbReference type="InterPro" id="IPR014916">
    <property type="entry name" value="KapB"/>
</dbReference>
<proteinExistence type="predicted"/>
<gene>
    <name evidence="1" type="ORF">BU085_05975</name>
</gene>
<dbReference type="EMBL" id="PZEV01000015">
    <property type="protein sequence ID" value="PTI51279.1"/>
    <property type="molecule type" value="Genomic_DNA"/>
</dbReference>
<dbReference type="InterPro" id="IPR038080">
    <property type="entry name" value="KapB_sf"/>
</dbReference>
<dbReference type="Pfam" id="PF08810">
    <property type="entry name" value="KapB"/>
    <property type="match status" value="1"/>
</dbReference>
<dbReference type="SMART" id="SM01298">
    <property type="entry name" value="KapB"/>
    <property type="match status" value="1"/>
</dbReference>
<dbReference type="Proteomes" id="UP000240717">
    <property type="component" value="Unassembled WGS sequence"/>
</dbReference>
<comment type="caution">
    <text evidence="1">The sequence shown here is derived from an EMBL/GenBank/DDBJ whole genome shotgun (WGS) entry which is preliminary data.</text>
</comment>
<dbReference type="STRING" id="1194526.A284_08960"/>
<evidence type="ECO:0000313" key="1">
    <source>
        <dbReference type="EMBL" id="PTI51279.1"/>
    </source>
</evidence>
<dbReference type="SUPFAM" id="SSF141251">
    <property type="entry name" value="Kinase-associated protein B-like"/>
    <property type="match status" value="1"/>
</dbReference>
<reference evidence="1 2" key="1">
    <citation type="journal article" date="2016" name="Front. Microbiol.">
        <title>Comprehensive Phylogenetic Analysis of Bovine Non-aureus Staphylococci Species Based on Whole-Genome Sequencing.</title>
        <authorList>
            <person name="Naushad S."/>
            <person name="Barkema H.W."/>
            <person name="Luby C."/>
            <person name="Condas L.A."/>
            <person name="Nobrega D.B."/>
            <person name="Carson D.A."/>
            <person name="De Buck J."/>
        </authorList>
    </citation>
    <scope>NUCLEOTIDE SEQUENCE [LARGE SCALE GENOMIC DNA]</scope>
    <source>
        <strain evidence="1 2">SNUC 2993</strain>
    </source>
</reference>
<dbReference type="AlphaFoldDB" id="A0A2T4Q0W4"/>
<dbReference type="RefSeq" id="WP_107532364.1">
    <property type="nucleotide sequence ID" value="NZ_JALCYJ010000001.1"/>
</dbReference>
<evidence type="ECO:0000313" key="2">
    <source>
        <dbReference type="Proteomes" id="UP000240717"/>
    </source>
</evidence>
<dbReference type="GO" id="GO:0016301">
    <property type="term" value="F:kinase activity"/>
    <property type="evidence" value="ECO:0007669"/>
    <property type="project" value="UniProtKB-KW"/>
</dbReference>
<keyword evidence="1" id="KW-0808">Transferase</keyword>
<accession>A0A2T4Q0W4</accession>